<dbReference type="Gene3D" id="1.10.287.950">
    <property type="entry name" value="Methyl-accepting chemotaxis protein"/>
    <property type="match status" value="1"/>
</dbReference>
<comment type="subcellular location">
    <subcellularLocation>
        <location evidence="1">Cell membrane</location>
        <topology evidence="1">Multi-pass membrane protein</topology>
    </subcellularLocation>
</comment>
<dbReference type="GO" id="GO:0005886">
    <property type="term" value="C:plasma membrane"/>
    <property type="evidence" value="ECO:0007669"/>
    <property type="project" value="UniProtKB-SubCell"/>
</dbReference>
<dbReference type="CDD" id="cd12914">
    <property type="entry name" value="PDC1_DGC_like"/>
    <property type="match status" value="1"/>
</dbReference>
<evidence type="ECO:0000256" key="4">
    <source>
        <dbReference type="ARBA" id="ARBA00022692"/>
    </source>
</evidence>
<sequence>MFLQKSLKLKLNLIIVIVMLLPLLITNSIIIKRVIDNTHQSINREQKQMLNNVKSQLEIIINDTESLMKMVADNEVIKGMNPNFEMGRLLKGVVEEYDAIPNISVLNKEGKQIYKVIGQLGDRNDREYYKQGIRGEVYYSKVIYSRSRHVPTVILAIPIKNEGQVVGVIATELDLSFLRALASQIKFRESEYLYIVSEDGRTIYHPDKSLVEDMYDASHLAPVKEVMQGREGVVEYVYEGVDKIVAYAPVPKVRWGLGITIEDKVVHSEIARETNKVIYALLISLLIAIVLGYFLANHIVTPISKSIHFAQKIADGELTNNNLKINSQDEIGNLAQALNIMKSNLREVIINLRNSVEHLSSYSQELSASAEEGSAIVSNTSDRINDIVVDIEQISASSQETASLAQVASNKSEENSMNVKDTMSKTVEIIKDLNNSSNQIGKVVELITNIAEQINLLALNAAIEAARAGEAGRGFAVVADEIRGLAEQTAKSTEDIKNLINTIQKKAKLGLSSVEHVLEETEELFVEIKENGEKTVEHINEVAISAQNLAQNSDDLSNSSLEMGKVSEEIATSSQELAHMSQRLQQMVEKFKV</sequence>
<evidence type="ECO:0000256" key="5">
    <source>
        <dbReference type="ARBA" id="ARBA00022989"/>
    </source>
</evidence>
<evidence type="ECO:0000313" key="14">
    <source>
        <dbReference type="Proteomes" id="UP000219573"/>
    </source>
</evidence>
<dbReference type="CDD" id="cd12912">
    <property type="entry name" value="PDC2_MCP_like"/>
    <property type="match status" value="1"/>
</dbReference>
<dbReference type="PANTHER" id="PTHR32089">
    <property type="entry name" value="METHYL-ACCEPTING CHEMOTAXIS PROTEIN MCPB"/>
    <property type="match status" value="1"/>
</dbReference>
<dbReference type="PANTHER" id="PTHR32089:SF112">
    <property type="entry name" value="LYSOZYME-LIKE PROTEIN-RELATED"/>
    <property type="match status" value="1"/>
</dbReference>
<protein>
    <submittedName>
        <fullName evidence="13">Methyl-accepting chemotaxis sensory transducer with Cache sensor</fullName>
    </submittedName>
</protein>
<dbReference type="InterPro" id="IPR003660">
    <property type="entry name" value="HAMP_dom"/>
</dbReference>
<dbReference type="PROSITE" id="PS50885">
    <property type="entry name" value="HAMP"/>
    <property type="match status" value="1"/>
</dbReference>
<keyword evidence="7 9" id="KW-0807">Transducer</keyword>
<dbReference type="RefSeq" id="WP_097018042.1">
    <property type="nucleotide sequence ID" value="NZ_OBDZ01000014.1"/>
</dbReference>
<evidence type="ECO:0000256" key="1">
    <source>
        <dbReference type="ARBA" id="ARBA00004651"/>
    </source>
</evidence>
<evidence type="ECO:0000256" key="7">
    <source>
        <dbReference type="ARBA" id="ARBA00023224"/>
    </source>
</evidence>
<dbReference type="InterPro" id="IPR033479">
    <property type="entry name" value="dCache_1"/>
</dbReference>
<dbReference type="InterPro" id="IPR004089">
    <property type="entry name" value="MCPsignal_dom"/>
</dbReference>
<evidence type="ECO:0000256" key="9">
    <source>
        <dbReference type="PROSITE-ProRule" id="PRU00284"/>
    </source>
</evidence>
<name>A0A285H522_9FIRM</name>
<evidence type="ECO:0000256" key="6">
    <source>
        <dbReference type="ARBA" id="ARBA00023136"/>
    </source>
</evidence>
<keyword evidence="2" id="KW-1003">Cell membrane</keyword>
<dbReference type="Pfam" id="PF00015">
    <property type="entry name" value="MCPsignal"/>
    <property type="match status" value="1"/>
</dbReference>
<dbReference type="CDD" id="cd06225">
    <property type="entry name" value="HAMP"/>
    <property type="match status" value="1"/>
</dbReference>
<dbReference type="Pfam" id="PF02743">
    <property type="entry name" value="dCache_1"/>
    <property type="match status" value="1"/>
</dbReference>
<dbReference type="SMART" id="SM00304">
    <property type="entry name" value="HAMP"/>
    <property type="match status" value="2"/>
</dbReference>
<evidence type="ECO:0000256" key="2">
    <source>
        <dbReference type="ARBA" id="ARBA00022475"/>
    </source>
</evidence>
<keyword evidence="5 10" id="KW-1133">Transmembrane helix</keyword>
<evidence type="ECO:0000256" key="8">
    <source>
        <dbReference type="ARBA" id="ARBA00029447"/>
    </source>
</evidence>
<organism evidence="13 14">
    <name type="scientific">Orenia metallireducens</name>
    <dbReference type="NCBI Taxonomy" id="1413210"/>
    <lineage>
        <taxon>Bacteria</taxon>
        <taxon>Bacillati</taxon>
        <taxon>Bacillota</taxon>
        <taxon>Clostridia</taxon>
        <taxon>Halanaerobiales</taxon>
        <taxon>Halobacteroidaceae</taxon>
        <taxon>Orenia</taxon>
    </lineage>
</organism>
<dbReference type="OrthoDB" id="597657at2"/>
<dbReference type="CDD" id="cd11386">
    <property type="entry name" value="MCP_signal"/>
    <property type="match status" value="1"/>
</dbReference>
<dbReference type="GO" id="GO:0007165">
    <property type="term" value="P:signal transduction"/>
    <property type="evidence" value="ECO:0007669"/>
    <property type="project" value="UniProtKB-KW"/>
</dbReference>
<keyword evidence="4 10" id="KW-0812">Transmembrane</keyword>
<dbReference type="SUPFAM" id="SSF58104">
    <property type="entry name" value="Methyl-accepting chemotaxis protein (MCP) signaling domain"/>
    <property type="match status" value="1"/>
</dbReference>
<evidence type="ECO:0000259" key="11">
    <source>
        <dbReference type="PROSITE" id="PS50111"/>
    </source>
</evidence>
<dbReference type="GO" id="GO:0006935">
    <property type="term" value="P:chemotaxis"/>
    <property type="evidence" value="ECO:0007669"/>
    <property type="project" value="UniProtKB-KW"/>
</dbReference>
<dbReference type="InterPro" id="IPR029151">
    <property type="entry name" value="Sensor-like_sf"/>
</dbReference>
<feature type="domain" description="Methyl-accepting transducer" evidence="11">
    <location>
        <begin position="348"/>
        <end position="578"/>
    </location>
</feature>
<dbReference type="SUPFAM" id="SSF103190">
    <property type="entry name" value="Sensory domain-like"/>
    <property type="match status" value="2"/>
</dbReference>
<evidence type="ECO:0000256" key="3">
    <source>
        <dbReference type="ARBA" id="ARBA00022500"/>
    </source>
</evidence>
<accession>A0A285H522</accession>
<keyword evidence="3" id="KW-0145">Chemotaxis</keyword>
<dbReference type="SMART" id="SM00283">
    <property type="entry name" value="MA"/>
    <property type="match status" value="1"/>
</dbReference>
<dbReference type="Proteomes" id="UP000219573">
    <property type="component" value="Unassembled WGS sequence"/>
</dbReference>
<dbReference type="EMBL" id="OBDZ01000014">
    <property type="protein sequence ID" value="SNY30815.1"/>
    <property type="molecule type" value="Genomic_DNA"/>
</dbReference>
<evidence type="ECO:0000313" key="13">
    <source>
        <dbReference type="EMBL" id="SNY30815.1"/>
    </source>
</evidence>
<dbReference type="Pfam" id="PF00672">
    <property type="entry name" value="HAMP"/>
    <property type="match status" value="1"/>
</dbReference>
<keyword evidence="6 10" id="KW-0472">Membrane</keyword>
<proteinExistence type="inferred from homology"/>
<dbReference type="Gene3D" id="3.30.450.20">
    <property type="entry name" value="PAS domain"/>
    <property type="match status" value="1"/>
</dbReference>
<dbReference type="PROSITE" id="PS50111">
    <property type="entry name" value="CHEMOTAXIS_TRANSDUC_2"/>
    <property type="match status" value="1"/>
</dbReference>
<dbReference type="AlphaFoldDB" id="A0A285H522"/>
<comment type="similarity">
    <text evidence="8">Belongs to the methyl-accepting chemotaxis (MCP) protein family.</text>
</comment>
<feature type="transmembrane region" description="Helical" evidence="10">
    <location>
        <begin position="277"/>
        <end position="296"/>
    </location>
</feature>
<reference evidence="14" key="1">
    <citation type="submission" date="2017-09" db="EMBL/GenBank/DDBJ databases">
        <authorList>
            <person name="Varghese N."/>
            <person name="Submissions S."/>
        </authorList>
    </citation>
    <scope>NUCLEOTIDE SEQUENCE [LARGE SCALE GENOMIC DNA]</scope>
    <source>
        <strain evidence="14">MSL47</strain>
    </source>
</reference>
<gene>
    <name evidence="13" type="ORF">SAMN06265827_11444</name>
</gene>
<evidence type="ECO:0000256" key="10">
    <source>
        <dbReference type="SAM" id="Phobius"/>
    </source>
</evidence>
<keyword evidence="14" id="KW-1185">Reference proteome</keyword>
<feature type="domain" description="HAMP" evidence="12">
    <location>
        <begin position="297"/>
        <end position="350"/>
    </location>
</feature>
<evidence type="ECO:0000259" key="12">
    <source>
        <dbReference type="PROSITE" id="PS50885"/>
    </source>
</evidence>
<feature type="transmembrane region" description="Helical" evidence="10">
    <location>
        <begin position="12"/>
        <end position="31"/>
    </location>
</feature>